<dbReference type="Pfam" id="PF03496">
    <property type="entry name" value="ADPrib_exo_Tox"/>
    <property type="match status" value="1"/>
</dbReference>
<dbReference type="Gene3D" id="3.90.176.10">
    <property type="entry name" value="Toxin ADP-ribosyltransferase, Chain A, domain 1"/>
    <property type="match status" value="1"/>
</dbReference>
<dbReference type="SUPFAM" id="SSF56399">
    <property type="entry name" value="ADP-ribosylation"/>
    <property type="match status" value="1"/>
</dbReference>
<comment type="caution">
    <text evidence="2">The sequence shown here is derived from an EMBL/GenBank/DDBJ whole genome shotgun (WGS) entry which is preliminary data.</text>
</comment>
<dbReference type="SUPFAM" id="SSF48452">
    <property type="entry name" value="TPR-like"/>
    <property type="match status" value="1"/>
</dbReference>
<dbReference type="PROSITE" id="PS51996">
    <property type="entry name" value="TR_MART"/>
    <property type="match status" value="1"/>
</dbReference>
<sequence length="657" mass="78367">MLKGNVQRRQFFFDRKQFNLESHQLVWLGPLILLSIENLRAIIDYTKVFDSLKECLIYVEKTNLSTTIFLVISSNELAELLISQIVNFRNIWSIIVYDLNTNHSEWISSYPKIKGIYKDRNQLLSDLKDDVFKYRNYENHRISRIFDTHEDNTTDDANESWWITYIDILIHLSYPDGFYHKLLDSLRTYYNHKGPELKTLDKFEKEYKPDRAVWWYTGGTLFYTLLNNALRRHNVEMTFLFGFFIQDLYKQIQTEYEAFKVLHLTKPIMKVYRGQLMSRKEINELDTNFIIVNNSLFSTSSNRQIALFYLPESHQLKDHSLQRILFEIEIDIHRRSRPYANITHLSQYPGELEMLFMVGTPFKIARQNGVTYDKNENLWTVKLQLTRDEYLIDERIYENLTCHSHRIRKFQTTLVDSLQFASIKDINLIFDVLCDLYSGEEEWINGLRFHCIGRFKICPEKNFIEAFMYYNKALDIFNNDSTYCSINIGQIHYDIALCYLKDTMKDSSKYLKSIHLAIESYMKAIEETVAEIELIDIYGNLSNLYRDIGEYILSIQYKEKQVQFTFKYYSSLDDEKCAVCLDSLAFLYEKIENYDDALFNEEKALKILLESIVGRSSWWIIRICKNLIQIYNEQKHDSYSASKYELIKHEYELKDNE</sequence>
<keyword evidence="3" id="KW-1185">Reference proteome</keyword>
<accession>A0A814T4G0</accession>
<protein>
    <recommendedName>
        <fullName evidence="1">ADP ribosyltransferase domain-containing protein</fullName>
    </recommendedName>
</protein>
<dbReference type="Proteomes" id="UP000663828">
    <property type="component" value="Unassembled WGS sequence"/>
</dbReference>
<dbReference type="GO" id="GO:0005576">
    <property type="term" value="C:extracellular region"/>
    <property type="evidence" value="ECO:0007669"/>
    <property type="project" value="InterPro"/>
</dbReference>
<evidence type="ECO:0000259" key="1">
    <source>
        <dbReference type="Pfam" id="PF03496"/>
    </source>
</evidence>
<dbReference type="InterPro" id="IPR003540">
    <property type="entry name" value="ADP-ribosyltransferase"/>
</dbReference>
<evidence type="ECO:0000313" key="3">
    <source>
        <dbReference type="Proteomes" id="UP000663828"/>
    </source>
</evidence>
<feature type="domain" description="ADP ribosyltransferase" evidence="1">
    <location>
        <begin position="223"/>
        <end position="378"/>
    </location>
</feature>
<reference evidence="2" key="1">
    <citation type="submission" date="2021-02" db="EMBL/GenBank/DDBJ databases">
        <authorList>
            <person name="Nowell W R."/>
        </authorList>
    </citation>
    <scope>NUCLEOTIDE SEQUENCE</scope>
</reference>
<dbReference type="Gene3D" id="1.25.40.10">
    <property type="entry name" value="Tetratricopeptide repeat domain"/>
    <property type="match status" value="1"/>
</dbReference>
<dbReference type="InterPro" id="IPR011990">
    <property type="entry name" value="TPR-like_helical_dom_sf"/>
</dbReference>
<gene>
    <name evidence="2" type="ORF">XAT740_LOCUS21206</name>
</gene>
<dbReference type="EMBL" id="CAJNOR010001512">
    <property type="protein sequence ID" value="CAF1155843.1"/>
    <property type="molecule type" value="Genomic_DNA"/>
</dbReference>
<proteinExistence type="predicted"/>
<organism evidence="2 3">
    <name type="scientific">Adineta ricciae</name>
    <name type="common">Rotifer</name>
    <dbReference type="NCBI Taxonomy" id="249248"/>
    <lineage>
        <taxon>Eukaryota</taxon>
        <taxon>Metazoa</taxon>
        <taxon>Spiralia</taxon>
        <taxon>Gnathifera</taxon>
        <taxon>Rotifera</taxon>
        <taxon>Eurotatoria</taxon>
        <taxon>Bdelloidea</taxon>
        <taxon>Adinetida</taxon>
        <taxon>Adinetidae</taxon>
        <taxon>Adineta</taxon>
    </lineage>
</organism>
<dbReference type="AlphaFoldDB" id="A0A814T4G0"/>
<name>A0A814T4G0_ADIRI</name>
<evidence type="ECO:0000313" key="2">
    <source>
        <dbReference type="EMBL" id="CAF1155843.1"/>
    </source>
</evidence>